<dbReference type="EMBL" id="MFGW01000053">
    <property type="protein sequence ID" value="OGF67419.1"/>
    <property type="molecule type" value="Genomic_DNA"/>
</dbReference>
<dbReference type="AlphaFoldDB" id="A0A1F5VVI3"/>
<sequence length="595" mass="67468">MIKCRKLDILLFIIFVLHSLLLRSQEFEVKPPPQEQINQYKTLKSKTIFELQPFRTTSSIKIRTKAGEQGEATLVNLNPYINTWYILTIHWDKSSSPIIFHLENPMPYFNTYFLDATNPYGIVIKTIKINYTCNLWLAFQTGLFEETRKSSLPFTALCGGYLYVRNKIKGNKTIIESATDFLRRHVPGGENISKLFKENIYKDKFARTSKITKNKKSQEQDSQPSFPGLPIAASVDPDYAKSYLEPDELGLPLDNNETGKKLFCGQWYPLQGHEGVFFSVIQSNMASKEIIESQFGRVKHLDTVEQSALVYLVAFDLNLYEVGYEIGTEHPSVEWSDKTLPSMKDKTLPGPDGIGKVDPLINTGIIRPDNMHRVIATFAGGFKRYHGAFHNGPLALKNHGSHYGFIEYGVVQSKLLPGLATIIILDDGSVLLKTWQETDAKLLPYIRHARQNGVPIIELEPTKNVVLPSAYITNSLFGNWSGSSDGTYRTLRAGIAIQESSESHYLIYGYFSTATPSAMARIFQSYHCTYAMLTDMNALEHTYMASYTRTDTGIQINHLIKGMNVLDKNIKNTLVPRFLGFSDNRDFFHIMKKQN</sequence>
<organism evidence="1 2">
    <name type="scientific">Candidatus Fischerbacteria bacterium RBG_13_37_8</name>
    <dbReference type="NCBI Taxonomy" id="1817863"/>
    <lineage>
        <taxon>Bacteria</taxon>
        <taxon>Candidatus Fischeribacteriota</taxon>
    </lineage>
</organism>
<protein>
    <submittedName>
        <fullName evidence="1">Uncharacterized protein</fullName>
    </submittedName>
</protein>
<reference evidence="1 2" key="1">
    <citation type="journal article" date="2016" name="Nat. Commun.">
        <title>Thousands of microbial genomes shed light on interconnected biogeochemical processes in an aquifer system.</title>
        <authorList>
            <person name="Anantharaman K."/>
            <person name="Brown C.T."/>
            <person name="Hug L.A."/>
            <person name="Sharon I."/>
            <person name="Castelle C.J."/>
            <person name="Probst A.J."/>
            <person name="Thomas B.C."/>
            <person name="Singh A."/>
            <person name="Wilkins M.J."/>
            <person name="Karaoz U."/>
            <person name="Brodie E.L."/>
            <person name="Williams K.H."/>
            <person name="Hubbard S.S."/>
            <person name="Banfield J.F."/>
        </authorList>
    </citation>
    <scope>NUCLEOTIDE SEQUENCE [LARGE SCALE GENOMIC DNA]</scope>
</reference>
<evidence type="ECO:0000313" key="1">
    <source>
        <dbReference type="EMBL" id="OGF67419.1"/>
    </source>
</evidence>
<dbReference type="STRING" id="1817863.A2Y62_15790"/>
<comment type="caution">
    <text evidence="1">The sequence shown here is derived from an EMBL/GenBank/DDBJ whole genome shotgun (WGS) entry which is preliminary data.</text>
</comment>
<accession>A0A1F5VVI3</accession>
<dbReference type="Proteomes" id="UP000178943">
    <property type="component" value="Unassembled WGS sequence"/>
</dbReference>
<proteinExistence type="predicted"/>
<gene>
    <name evidence="1" type="ORF">A2Y62_15790</name>
</gene>
<name>A0A1F5VVI3_9BACT</name>
<evidence type="ECO:0000313" key="2">
    <source>
        <dbReference type="Proteomes" id="UP000178943"/>
    </source>
</evidence>